<dbReference type="InterPro" id="IPR014009">
    <property type="entry name" value="PIK_FAT"/>
</dbReference>
<dbReference type="SUPFAM" id="SSF48371">
    <property type="entry name" value="ARM repeat"/>
    <property type="match status" value="1"/>
</dbReference>
<keyword evidence="9" id="KW-0227">DNA damage</keyword>
<evidence type="ECO:0000256" key="8">
    <source>
        <dbReference type="ARBA" id="ARBA00022741"/>
    </source>
</evidence>
<keyword evidence="15" id="KW-0469">Meiosis</keyword>
<dbReference type="GO" id="GO:0000077">
    <property type="term" value="P:DNA damage checkpoint signaling"/>
    <property type="evidence" value="ECO:0007669"/>
    <property type="project" value="TreeGrafter"/>
</dbReference>
<dbReference type="Pfam" id="PF08064">
    <property type="entry name" value="UME"/>
    <property type="match status" value="1"/>
</dbReference>
<evidence type="ECO:0000256" key="12">
    <source>
        <dbReference type="ARBA" id="ARBA00022853"/>
    </source>
</evidence>
<evidence type="ECO:0000256" key="6">
    <source>
        <dbReference type="ARBA" id="ARBA00022527"/>
    </source>
</evidence>
<evidence type="ECO:0000256" key="11">
    <source>
        <dbReference type="ARBA" id="ARBA00022840"/>
    </source>
</evidence>
<sequence length="2499" mass="280361">MARRGGESTQRHTTISLVNGGVPPSTIAAQIVSNHSNANVKKEPGTKAVFGQLLQEYLSDPSTDEPNSQLNAQLVYVVVEAGLDVLLQENPFAPDLLIPQAIDSISVIKLTIQRRPELLLNAKVDEGDCNAQPKLFLWLIPKILPLVGHRNLDAIQDNLQGLLFSCIQILQRTSDLWQHAVLLTQLYQSCVDSILSALNAMDLPFQSSRSNFTVVLPPSNSISNVWPESRQFVAVPQASQTTICLPNQAIYIAFSLIKIIVGTSENFIKRGLLHSSFENVFRKALDNCSGLWRCFKKLRKHNQRLPCYDNIELGYIRTLAAICVQTSKSNRPFIPSQGAAVALSRGLSDLLLLCCSSPLCQPAQNKLAWCMMHTQWLLQQRANEDLPQDAPAEDLGALIKEFLQPSIVRICRNPQWINSLAKELQLAVCLWTGPDDWSEEVKALRVSLCSAESQIFDSEELELAASKVLKKFQQDNLSDQDRPQKRQRIHFNLAEDDNVKLYDQYVSEVTGWLLDDPKSDLSGLHEVAARSYVELSEDARCALLSEKSLGRIACAGSHCLVGAYGSPDEPSNLSCKICDRSPQILSQDIPPYWDTNHHGEDWKEVIASLAALTETSEVQRSTKPRILITLAIRRIFNHIYDAEYLDLASSSLGQWCLRSLRSSLRELRIAAGRALAVFLRNDVPKVIRRKNRLAALDFFRNLAERNLLPEQETLILAYGQAARVCGEEELNIILIDLVEYLGHTNPLICGIAYNELACLAEASAKTPGDLIRPFWRSIGITVIKDLQTRPQKAQQLSELLGLSVNQMLLMTQTETLPYLVLTKKKEILQRIALARGTSVQDICTQPRKNLAAILALLLRQPSNDIEKTAMDVLVEIAPAFQENENDLSSWIKLEPILVACELLKAAAEEDLAKKPQIYKAFQSLAVLAERKNGHPKTASKKTRTLVTFFESHILGIMAHFSEVLDNPHETHPVTERRRCVGAIEEMITLAKAHVSIALPQIRACLQSAMEDDQLCDQTFSVWAALLIVVDEEDIESLIDQTFAIIAQNWNFFSEETQMKAHDTVGALIKTHSGLLRERIDFLPSLASIPLMSKYDGEISRFRSKVELGNLFDTFSRRCADENAVVVAQALKELIPFLETNQRFLHDSAISQKPTRVLSQLTRCILDACVRFTEDRSAITTLCAQCLGLIGCLDPHRVEAVREKRAILVLSNFERANEVIDFTAFLLERILVKVFHSATNARAQGFLAYVMQELLKCCGFSDIATHRPRSTQSSPVYQRWSEIPESVRSTLTPFLSSRYMIRSNLPLVPALQTYPLFSADSNHGNWLRTFVFDLLQRAKGENAQMIFPVLARIIRGHDLSIASFILPFAVLNIIVGGDDQETADVGQELLTVLESEIQEGDHVGAENLKQCSENVFQVLDYLSRWLQEKRKAVAEARAMAGRTGRGISEIDEIKDIAQISSVERILQCIPAEVISRRAVECGSYARALFHWEQYIRQEREKAEVSKAVFQQDTLFQHLQYIYAQIDEPDSMEGISAHLHVLDPDQQVLEHRKAGRWTAAQSWYELSLAEKPEDPEIQIDLLTCLKESGQYDSLLNYVEGFHSSSSSCTPKALPFAAEAAWVTGKWQKLERILASPSDELSQVSQEFNVGIGRALLALRKKDKDEFTKTIAALREGVSRGLSPTVTSSLQTCHDQLLKLHVLYEIEAISGMSENATVDRDTILGNLDRRLDVLGAYTSDKQYLLGIRRATMQLSNLGFTKLDVASAWLTSARLARKANFTTTAFNSVLHAAQLGDDAAKIEHSRLLWKDGHHRKAIQNLEGAISSNAFQSCDVGPLENSMNITADQQQSQNKLTARAHLLLAKWLDRAGQTKSHLLKDKYSTGVIAFARWDKGHYYLGRHYNKILESEKSLPRNKQSMSYLCGETAKLVIENYTRSMVYGSKYYYQTVPKVLTLWLDLGTDVHIANQKPNVEQDLTAQRSKYLEAIHRHIRKYMTERLPAYTWYTAFPQIITRISHPNKSVYDVLSAIIIKVASKYPQQALWSLLAVPKSTANDRASRGTQLLLKLKDHTKRNKGDATYPDLRALITHGQRLSDALLSACEVAVDSRSAHVSLSKDLGFSPKLAPCALVVPIEATMIAALPAGHDSRAIRSHNPFPHDAVTISSFDDDVLVLSSLQRPRKLTVRGSDGRKYGLLCKPKDDLRKDQRLMEFNAMINRALQRDVESSKRRLYIKTYGVTPLNEECGTIEWVEGLKPMRDIIIRLYRQKNVNIDYTELRVLLAEACIDPSKVTIFTDKILKKFPPVLYEWFIESFPEPEAWFAARLRYSRSCAVMSIVGHVLGLGDRHGENVLLEEGSGGIFHVDFNCLFDKGLTFEKPELVPFRLTHNMVDAMGPTGIEGAFRAAAELTYQQLRAHEDTLMTILETFLHDPTADFLGGKRKKRIEGVPETPREVLEAVRGKVGGLLRGESVPLSVEGYVEALIAMARDPRNLAAMYIGWCAFF</sequence>
<dbReference type="InterPro" id="IPR003151">
    <property type="entry name" value="PIK-rel_kinase_FAT"/>
</dbReference>
<accession>A0A8E2JXX1</accession>
<keyword evidence="8" id="KW-0547">Nucleotide-binding</keyword>
<evidence type="ECO:0000256" key="16">
    <source>
        <dbReference type="ARBA" id="ARBA00025079"/>
    </source>
</evidence>
<evidence type="ECO:0000256" key="9">
    <source>
        <dbReference type="ARBA" id="ARBA00022763"/>
    </source>
</evidence>
<feature type="domain" description="FATC" evidence="24">
    <location>
        <begin position="2467"/>
        <end position="2499"/>
    </location>
</feature>
<dbReference type="EMBL" id="KV748770">
    <property type="protein sequence ID" value="OCL13187.1"/>
    <property type="molecule type" value="Genomic_DNA"/>
</dbReference>
<comment type="similarity">
    <text evidence="2">Belongs to the PI3/PI4-kinase family. ATM subfamily.</text>
</comment>
<feature type="domain" description="PI3K/PI4K catalytic" evidence="22">
    <location>
        <begin position="2163"/>
        <end position="2472"/>
    </location>
</feature>
<evidence type="ECO:0000256" key="14">
    <source>
        <dbReference type="ARBA" id="ARBA00023242"/>
    </source>
</evidence>
<dbReference type="SMART" id="SM00146">
    <property type="entry name" value="PI3Kc"/>
    <property type="match status" value="1"/>
</dbReference>
<evidence type="ECO:0000256" key="1">
    <source>
        <dbReference type="ARBA" id="ARBA00004123"/>
    </source>
</evidence>
<keyword evidence="10" id="KW-0418">Kinase</keyword>
<comment type="catalytic activity">
    <reaction evidence="20">
        <text>L-threonyl-[protein] + ATP = O-phospho-L-threonyl-[protein] + ADP + H(+)</text>
        <dbReference type="Rhea" id="RHEA:46608"/>
        <dbReference type="Rhea" id="RHEA-COMP:11060"/>
        <dbReference type="Rhea" id="RHEA-COMP:11605"/>
        <dbReference type="ChEBI" id="CHEBI:15378"/>
        <dbReference type="ChEBI" id="CHEBI:30013"/>
        <dbReference type="ChEBI" id="CHEBI:30616"/>
        <dbReference type="ChEBI" id="CHEBI:61977"/>
        <dbReference type="ChEBI" id="CHEBI:456216"/>
        <dbReference type="EC" id="2.7.11.1"/>
    </reaction>
</comment>
<dbReference type="EC" id="2.7.11.1" evidence="4"/>
<organism evidence="25 26">
    <name type="scientific">Glonium stellatum</name>
    <dbReference type="NCBI Taxonomy" id="574774"/>
    <lineage>
        <taxon>Eukaryota</taxon>
        <taxon>Fungi</taxon>
        <taxon>Dikarya</taxon>
        <taxon>Ascomycota</taxon>
        <taxon>Pezizomycotina</taxon>
        <taxon>Dothideomycetes</taxon>
        <taxon>Pleosporomycetidae</taxon>
        <taxon>Gloniales</taxon>
        <taxon>Gloniaceae</taxon>
        <taxon>Glonium</taxon>
    </lineage>
</organism>
<dbReference type="InterPro" id="IPR036940">
    <property type="entry name" value="PI3/4_kinase_cat_sf"/>
</dbReference>
<keyword evidence="12" id="KW-0156">Chromatin regulator</keyword>
<evidence type="ECO:0000259" key="24">
    <source>
        <dbReference type="PROSITE" id="PS51190"/>
    </source>
</evidence>
<evidence type="ECO:0000313" key="26">
    <source>
        <dbReference type="Proteomes" id="UP000250140"/>
    </source>
</evidence>
<name>A0A8E2JXX1_9PEZI</name>
<dbReference type="GO" id="GO:0004674">
    <property type="term" value="F:protein serine/threonine kinase activity"/>
    <property type="evidence" value="ECO:0007669"/>
    <property type="project" value="UniProtKB-KW"/>
</dbReference>
<dbReference type="InterPro" id="IPR016024">
    <property type="entry name" value="ARM-type_fold"/>
</dbReference>
<dbReference type="InterPro" id="IPR018936">
    <property type="entry name" value="PI3/4_kinase_CS"/>
</dbReference>
<keyword evidence="26" id="KW-1185">Reference proteome</keyword>
<dbReference type="PROSITE" id="PS51190">
    <property type="entry name" value="FATC"/>
    <property type="match status" value="1"/>
</dbReference>
<evidence type="ECO:0000259" key="23">
    <source>
        <dbReference type="PROSITE" id="PS51189"/>
    </source>
</evidence>
<dbReference type="Pfam" id="PF00454">
    <property type="entry name" value="PI3_PI4_kinase"/>
    <property type="match status" value="1"/>
</dbReference>
<keyword evidence="13" id="KW-0234">DNA repair</keyword>
<dbReference type="InterPro" id="IPR050517">
    <property type="entry name" value="DDR_Repair_Kinase"/>
</dbReference>
<keyword evidence="11" id="KW-0067">ATP-binding</keyword>
<dbReference type="InterPro" id="IPR012993">
    <property type="entry name" value="UME"/>
</dbReference>
<dbReference type="GO" id="GO:0005694">
    <property type="term" value="C:chromosome"/>
    <property type="evidence" value="ECO:0007669"/>
    <property type="project" value="TreeGrafter"/>
</dbReference>
<dbReference type="Pfam" id="PF23593">
    <property type="entry name" value="HEAT_ATR"/>
    <property type="match status" value="1"/>
</dbReference>
<dbReference type="InterPro" id="IPR057564">
    <property type="entry name" value="HEAT_ATR"/>
</dbReference>
<evidence type="ECO:0000256" key="4">
    <source>
        <dbReference type="ARBA" id="ARBA00012513"/>
    </source>
</evidence>
<evidence type="ECO:0000256" key="13">
    <source>
        <dbReference type="ARBA" id="ARBA00023204"/>
    </source>
</evidence>
<dbReference type="CDD" id="cd00892">
    <property type="entry name" value="PIKKc_ATR"/>
    <property type="match status" value="1"/>
</dbReference>
<comment type="function">
    <text evidence="16">Serine/threonine protein kinase which activates checkpoint signaling upon genotoxic stresses such as ionizing radiation (IR), ultraviolet light (UV), or DNA replication stalling, thereby acting as a DNA damage sensor. Recognizes the substrate consensus sequence [ST]-Q. Phosphorylates histone H2A to form H2AS128ph (gamma-H2A) at sites of DNA damage, involved in the regulation of DNA damage response mechanism. Required for the control of telomere length and genome stability.</text>
</comment>
<evidence type="ECO:0000256" key="15">
    <source>
        <dbReference type="ARBA" id="ARBA00023254"/>
    </source>
</evidence>
<dbReference type="GO" id="GO:0005524">
    <property type="term" value="F:ATP binding"/>
    <property type="evidence" value="ECO:0007669"/>
    <property type="project" value="UniProtKB-KW"/>
</dbReference>
<evidence type="ECO:0000256" key="2">
    <source>
        <dbReference type="ARBA" id="ARBA00010769"/>
    </source>
</evidence>
<dbReference type="InterPro" id="IPR058681">
    <property type="entry name" value="HEAT_MEC1_N"/>
</dbReference>
<dbReference type="InterPro" id="IPR003152">
    <property type="entry name" value="FATC_dom"/>
</dbReference>
<dbReference type="PANTHER" id="PTHR11139">
    <property type="entry name" value="ATAXIA TELANGIECTASIA MUTATED ATM -RELATED"/>
    <property type="match status" value="1"/>
</dbReference>
<dbReference type="Proteomes" id="UP000250140">
    <property type="component" value="Unassembled WGS sequence"/>
</dbReference>
<evidence type="ECO:0000256" key="3">
    <source>
        <dbReference type="ARBA" id="ARBA00011370"/>
    </source>
</evidence>
<dbReference type="Pfam" id="PF02259">
    <property type="entry name" value="FAT"/>
    <property type="match status" value="1"/>
</dbReference>
<evidence type="ECO:0000256" key="20">
    <source>
        <dbReference type="ARBA" id="ARBA00047899"/>
    </source>
</evidence>
<dbReference type="GO" id="GO:0000723">
    <property type="term" value="P:telomere maintenance"/>
    <property type="evidence" value="ECO:0007669"/>
    <property type="project" value="TreeGrafter"/>
</dbReference>
<dbReference type="SUPFAM" id="SSF56112">
    <property type="entry name" value="Protein kinase-like (PK-like)"/>
    <property type="match status" value="1"/>
</dbReference>
<dbReference type="Pfam" id="PF25030">
    <property type="entry name" value="M-HEAT_ATR"/>
    <property type="match status" value="1"/>
</dbReference>
<dbReference type="GO" id="GO:0006281">
    <property type="term" value="P:DNA repair"/>
    <property type="evidence" value="ECO:0007669"/>
    <property type="project" value="UniProtKB-KW"/>
</dbReference>
<evidence type="ECO:0000256" key="21">
    <source>
        <dbReference type="ARBA" id="ARBA00048679"/>
    </source>
</evidence>
<evidence type="ECO:0000256" key="19">
    <source>
        <dbReference type="ARBA" id="ARBA00033001"/>
    </source>
</evidence>
<keyword evidence="7" id="KW-0808">Transferase</keyword>
<reference evidence="25 26" key="1">
    <citation type="journal article" date="2016" name="Nat. Commun.">
        <title>Ectomycorrhizal ecology is imprinted in the genome of the dominant symbiotic fungus Cenococcum geophilum.</title>
        <authorList>
            <consortium name="DOE Joint Genome Institute"/>
            <person name="Peter M."/>
            <person name="Kohler A."/>
            <person name="Ohm R.A."/>
            <person name="Kuo A."/>
            <person name="Krutzmann J."/>
            <person name="Morin E."/>
            <person name="Arend M."/>
            <person name="Barry K.W."/>
            <person name="Binder M."/>
            <person name="Choi C."/>
            <person name="Clum A."/>
            <person name="Copeland A."/>
            <person name="Grisel N."/>
            <person name="Haridas S."/>
            <person name="Kipfer T."/>
            <person name="LaButti K."/>
            <person name="Lindquist E."/>
            <person name="Lipzen A."/>
            <person name="Maire R."/>
            <person name="Meier B."/>
            <person name="Mihaltcheva S."/>
            <person name="Molinier V."/>
            <person name="Murat C."/>
            <person name="Poggeler S."/>
            <person name="Quandt C.A."/>
            <person name="Sperisen C."/>
            <person name="Tritt A."/>
            <person name="Tisserant E."/>
            <person name="Crous P.W."/>
            <person name="Henrissat B."/>
            <person name="Nehls U."/>
            <person name="Egli S."/>
            <person name="Spatafora J.W."/>
            <person name="Grigoriev I.V."/>
            <person name="Martin F.M."/>
        </authorList>
    </citation>
    <scope>NUCLEOTIDE SEQUENCE [LARGE SCALE GENOMIC DNA]</scope>
    <source>
        <strain evidence="25 26">CBS 207.34</strain>
    </source>
</reference>
<dbReference type="FunFam" id="1.10.1070.11:FF:000031">
    <property type="entry name" value="Phosphatidyl inositol 3-kinase"/>
    <property type="match status" value="1"/>
</dbReference>
<dbReference type="PROSITE" id="PS50290">
    <property type="entry name" value="PI3_4_KINASE_3"/>
    <property type="match status" value="1"/>
</dbReference>
<dbReference type="InterPro" id="IPR056802">
    <property type="entry name" value="ATR-like_M-HEAT"/>
</dbReference>
<comment type="subunit">
    <text evidence="3">Associates with DNA double-strand breaks.</text>
</comment>
<dbReference type="PROSITE" id="PS00916">
    <property type="entry name" value="PI3_4_KINASE_2"/>
    <property type="match status" value="1"/>
</dbReference>
<dbReference type="Gene3D" id="1.10.1070.11">
    <property type="entry name" value="Phosphatidylinositol 3-/4-kinase, catalytic domain"/>
    <property type="match status" value="1"/>
</dbReference>
<dbReference type="SMART" id="SM00802">
    <property type="entry name" value="UME"/>
    <property type="match status" value="1"/>
</dbReference>
<dbReference type="Gene3D" id="3.30.1010.10">
    <property type="entry name" value="Phosphatidylinositol 3-kinase Catalytic Subunit, Chain A, domain 4"/>
    <property type="match status" value="1"/>
</dbReference>
<comment type="catalytic activity">
    <reaction evidence="21">
        <text>L-seryl-[protein] + ATP = O-phospho-L-seryl-[protein] + ADP + H(+)</text>
        <dbReference type="Rhea" id="RHEA:17989"/>
        <dbReference type="Rhea" id="RHEA-COMP:9863"/>
        <dbReference type="Rhea" id="RHEA-COMP:11604"/>
        <dbReference type="ChEBI" id="CHEBI:15378"/>
        <dbReference type="ChEBI" id="CHEBI:29999"/>
        <dbReference type="ChEBI" id="CHEBI:30616"/>
        <dbReference type="ChEBI" id="CHEBI:83421"/>
        <dbReference type="ChEBI" id="CHEBI:456216"/>
        <dbReference type="EC" id="2.7.11.1"/>
    </reaction>
</comment>
<dbReference type="GO" id="GO:0005634">
    <property type="term" value="C:nucleus"/>
    <property type="evidence" value="ECO:0007669"/>
    <property type="project" value="UniProtKB-SubCell"/>
</dbReference>
<dbReference type="Pfam" id="PF02260">
    <property type="entry name" value="FATC"/>
    <property type="match status" value="1"/>
</dbReference>
<proteinExistence type="inferred from homology"/>
<keyword evidence="6" id="KW-0723">Serine/threonine-protein kinase</keyword>
<dbReference type="SMART" id="SM01343">
    <property type="entry name" value="FATC"/>
    <property type="match status" value="1"/>
</dbReference>
<dbReference type="Pfam" id="PF25385">
    <property type="entry name" value="HEAT_MEC1_N"/>
    <property type="match status" value="1"/>
</dbReference>
<evidence type="ECO:0000256" key="17">
    <source>
        <dbReference type="ARBA" id="ARBA00029679"/>
    </source>
</evidence>
<dbReference type="PROSITE" id="PS51189">
    <property type="entry name" value="FAT"/>
    <property type="match status" value="1"/>
</dbReference>
<evidence type="ECO:0000256" key="10">
    <source>
        <dbReference type="ARBA" id="ARBA00022777"/>
    </source>
</evidence>
<dbReference type="InterPro" id="IPR011009">
    <property type="entry name" value="Kinase-like_dom_sf"/>
</dbReference>
<keyword evidence="14" id="KW-0539">Nucleus</keyword>
<dbReference type="PANTHER" id="PTHR11139:SF125">
    <property type="entry name" value="SERINE_THREONINE-PROTEIN KINASE MEC1"/>
    <property type="match status" value="1"/>
</dbReference>
<evidence type="ECO:0000256" key="7">
    <source>
        <dbReference type="ARBA" id="ARBA00022679"/>
    </source>
</evidence>
<evidence type="ECO:0000259" key="22">
    <source>
        <dbReference type="PROSITE" id="PS50290"/>
    </source>
</evidence>
<feature type="domain" description="FAT" evidence="23">
    <location>
        <begin position="1472"/>
        <end position="2048"/>
    </location>
</feature>
<dbReference type="InterPro" id="IPR000403">
    <property type="entry name" value="PI3/4_kinase_cat_dom"/>
</dbReference>
<evidence type="ECO:0000256" key="18">
    <source>
        <dbReference type="ARBA" id="ARBA00030459"/>
    </source>
</evidence>
<dbReference type="OrthoDB" id="381190at2759"/>
<evidence type="ECO:0000256" key="5">
    <source>
        <dbReference type="ARBA" id="ARBA00021345"/>
    </source>
</evidence>
<gene>
    <name evidence="25" type="ORF">AOQ84DRAFT_385577</name>
</gene>
<evidence type="ECO:0000313" key="25">
    <source>
        <dbReference type="EMBL" id="OCL13187.1"/>
    </source>
</evidence>
<protein>
    <recommendedName>
        <fullName evidence="5">Serine/threonine-protein kinase MEC1</fullName>
        <ecNumber evidence="4">2.7.11.1</ecNumber>
    </recommendedName>
    <alternativeName>
        <fullName evidence="19">ATR homolog</fullName>
    </alternativeName>
    <alternativeName>
        <fullName evidence="18">DNA-damage checkpoint kinase MEC1</fullName>
    </alternativeName>
    <alternativeName>
        <fullName evidence="17">Mitosis entry checkpoint protein 1</fullName>
    </alternativeName>
</protein>
<comment type="subcellular location">
    <subcellularLocation>
        <location evidence="1">Nucleus</location>
    </subcellularLocation>
</comment>